<keyword evidence="3" id="KW-1185">Reference proteome</keyword>
<evidence type="ECO:0000313" key="2">
    <source>
        <dbReference type="EMBL" id="OAG05831.1"/>
    </source>
</evidence>
<dbReference type="AlphaFoldDB" id="A0A177CF49"/>
<organism evidence="2 3">
    <name type="scientific">Paraphaeosphaeria sporulosa</name>
    <dbReference type="NCBI Taxonomy" id="1460663"/>
    <lineage>
        <taxon>Eukaryota</taxon>
        <taxon>Fungi</taxon>
        <taxon>Dikarya</taxon>
        <taxon>Ascomycota</taxon>
        <taxon>Pezizomycotina</taxon>
        <taxon>Dothideomycetes</taxon>
        <taxon>Pleosporomycetidae</taxon>
        <taxon>Pleosporales</taxon>
        <taxon>Massarineae</taxon>
        <taxon>Didymosphaeriaceae</taxon>
        <taxon>Paraphaeosphaeria</taxon>
    </lineage>
</organism>
<dbReference type="RefSeq" id="XP_018036196.1">
    <property type="nucleotide sequence ID" value="XM_018187235.1"/>
</dbReference>
<feature type="region of interest" description="Disordered" evidence="1">
    <location>
        <begin position="145"/>
        <end position="167"/>
    </location>
</feature>
<dbReference type="STRING" id="1460663.A0A177CF49"/>
<sequence length="167" mass="18903">MELHHRSCVLPSNAPALPNTDTYIPSRVLQERSANRRHGFSEDASSCKRSPTPIYAGRLGGYFTGNLASHFNGDKSEAQIDLETKRLMKLLKACDKYQKYRDRQPSDTASAKDNKEQRWPDHLEEAFFRGMLSRHSYRAQTDVLSSRSMATHGPPKANVGWPAAWPE</sequence>
<dbReference type="GeneID" id="28770721"/>
<dbReference type="EMBL" id="KV441552">
    <property type="protein sequence ID" value="OAG05831.1"/>
    <property type="molecule type" value="Genomic_DNA"/>
</dbReference>
<dbReference type="OrthoDB" id="10006572at2759"/>
<evidence type="ECO:0000313" key="3">
    <source>
        <dbReference type="Proteomes" id="UP000077069"/>
    </source>
</evidence>
<evidence type="ECO:0000256" key="1">
    <source>
        <dbReference type="SAM" id="MobiDB-lite"/>
    </source>
</evidence>
<dbReference type="InParanoid" id="A0A177CF49"/>
<gene>
    <name evidence="2" type="ORF">CC84DRAFT_735891</name>
</gene>
<name>A0A177CF49_9PLEO</name>
<protein>
    <submittedName>
        <fullName evidence="2">Uncharacterized protein</fullName>
    </submittedName>
</protein>
<dbReference type="Proteomes" id="UP000077069">
    <property type="component" value="Unassembled WGS sequence"/>
</dbReference>
<proteinExistence type="predicted"/>
<accession>A0A177CF49</accession>
<reference evidence="2 3" key="1">
    <citation type="submission" date="2016-05" db="EMBL/GenBank/DDBJ databases">
        <title>Comparative analysis of secretome profiles of manganese(II)-oxidizing ascomycete fungi.</title>
        <authorList>
            <consortium name="DOE Joint Genome Institute"/>
            <person name="Zeiner C.A."/>
            <person name="Purvine S.O."/>
            <person name="Zink E.M."/>
            <person name="Wu S."/>
            <person name="Pasa-Tolic L."/>
            <person name="Chaput D.L."/>
            <person name="Haridas S."/>
            <person name="Grigoriev I.V."/>
            <person name="Santelli C.M."/>
            <person name="Hansel C.M."/>
        </authorList>
    </citation>
    <scope>NUCLEOTIDE SEQUENCE [LARGE SCALE GENOMIC DNA]</scope>
    <source>
        <strain evidence="2 3">AP3s5-JAC2a</strain>
    </source>
</reference>